<dbReference type="Proteomes" id="UP000321567">
    <property type="component" value="Unassembled WGS sequence"/>
</dbReference>
<comment type="similarity">
    <text evidence="1">Belongs to the virb1 family.</text>
</comment>
<sequence>MRPSLRSDALRGLGGARPMAALALTGLAFLAPGLARAETPEALCAAHTEAYNRQAGFPPHMLTAISLVESGRWNPTLKARVAWPWTVTSGGAGNFYPTKAEALAAVRALQARGVGNIDVGCMQVNLHFHGSAFDSLEEAMDPASNVAYAVTFLKRLYAETGSWAESVTAYHSRTPVHAERYAGKINEAWTEAETTAPARLRLVAQVTTLGPDITPRPLFSGAGAAAPGFDPSVTPRSLARYQAAAAKNQIFIAKAQAADQAYEARITEARTEKAQDEADKRAFAESWRAQKLKAWEARRAGDPPS</sequence>
<dbReference type="SUPFAM" id="SSF53955">
    <property type="entry name" value="Lysozyme-like"/>
    <property type="match status" value="1"/>
</dbReference>
<dbReference type="RefSeq" id="WP_246135377.1">
    <property type="nucleotide sequence ID" value="NZ_BJZO01000011.1"/>
</dbReference>
<protein>
    <recommendedName>
        <fullName evidence="2">Transglycosylase SLT domain-containing protein</fullName>
    </recommendedName>
</protein>
<evidence type="ECO:0000256" key="1">
    <source>
        <dbReference type="ARBA" id="ARBA00009387"/>
    </source>
</evidence>
<dbReference type="Pfam" id="PF01464">
    <property type="entry name" value="SLT"/>
    <property type="match status" value="1"/>
</dbReference>
<dbReference type="Gene3D" id="1.10.530.10">
    <property type="match status" value="1"/>
</dbReference>
<comment type="caution">
    <text evidence="3">The sequence shown here is derived from an EMBL/GenBank/DDBJ whole genome shotgun (WGS) entry which is preliminary data.</text>
</comment>
<evidence type="ECO:0000313" key="3">
    <source>
        <dbReference type="EMBL" id="GEO80511.1"/>
    </source>
</evidence>
<reference evidence="3 4" key="1">
    <citation type="submission" date="2019-07" db="EMBL/GenBank/DDBJ databases">
        <title>Whole genome shotgun sequence of Rhodospirillum oryzae NBRC 107573.</title>
        <authorList>
            <person name="Hosoyama A."/>
            <person name="Uohara A."/>
            <person name="Ohji S."/>
            <person name="Ichikawa N."/>
        </authorList>
    </citation>
    <scope>NUCLEOTIDE SEQUENCE [LARGE SCALE GENOMIC DNA]</scope>
    <source>
        <strain evidence="3 4">NBRC 107573</strain>
    </source>
</reference>
<gene>
    <name evidence="3" type="ORF">ROR02_06420</name>
</gene>
<dbReference type="InterPro" id="IPR023346">
    <property type="entry name" value="Lysozyme-like_dom_sf"/>
</dbReference>
<evidence type="ECO:0000313" key="4">
    <source>
        <dbReference type="Proteomes" id="UP000321567"/>
    </source>
</evidence>
<organism evidence="3 4">
    <name type="scientific">Pararhodospirillum oryzae</name>
    <dbReference type="NCBI Taxonomy" id="478448"/>
    <lineage>
        <taxon>Bacteria</taxon>
        <taxon>Pseudomonadati</taxon>
        <taxon>Pseudomonadota</taxon>
        <taxon>Alphaproteobacteria</taxon>
        <taxon>Rhodospirillales</taxon>
        <taxon>Rhodospirillaceae</taxon>
        <taxon>Pararhodospirillum</taxon>
    </lineage>
</organism>
<dbReference type="InterPro" id="IPR008258">
    <property type="entry name" value="Transglycosylase_SLT_dom_1"/>
</dbReference>
<dbReference type="EMBL" id="BJZO01000011">
    <property type="protein sequence ID" value="GEO80511.1"/>
    <property type="molecule type" value="Genomic_DNA"/>
</dbReference>
<dbReference type="AlphaFoldDB" id="A0A512H4Z6"/>
<proteinExistence type="inferred from homology"/>
<evidence type="ECO:0000259" key="2">
    <source>
        <dbReference type="Pfam" id="PF01464"/>
    </source>
</evidence>
<name>A0A512H4Z6_9PROT</name>
<keyword evidence="4" id="KW-1185">Reference proteome</keyword>
<feature type="domain" description="Transglycosylase SLT" evidence="2">
    <location>
        <begin position="51"/>
        <end position="172"/>
    </location>
</feature>
<accession>A0A512H4Z6</accession>